<dbReference type="NCBIfam" id="TIGR02595">
    <property type="entry name" value="PEP_CTERM"/>
    <property type="match status" value="1"/>
</dbReference>
<protein>
    <recommendedName>
        <fullName evidence="2">Ice-binding protein C-terminal domain-containing protein</fullName>
    </recommendedName>
</protein>
<feature type="chain" id="PRO_5016168055" description="Ice-binding protein C-terminal domain-containing protein" evidence="1">
    <location>
        <begin position="22"/>
        <end position="212"/>
    </location>
</feature>
<dbReference type="Pfam" id="PF07589">
    <property type="entry name" value="PEP-CTERM"/>
    <property type="match status" value="1"/>
</dbReference>
<dbReference type="NCBIfam" id="NF038127">
    <property type="entry name" value="FDP_fam"/>
    <property type="match status" value="1"/>
</dbReference>
<dbReference type="EMBL" id="PQWO01000011">
    <property type="protein sequence ID" value="PZD72240.1"/>
    <property type="molecule type" value="Genomic_DNA"/>
</dbReference>
<name>A0A2W1JEP7_9CYAN</name>
<evidence type="ECO:0000256" key="1">
    <source>
        <dbReference type="SAM" id="SignalP"/>
    </source>
</evidence>
<accession>A0A2W1JEP7</accession>
<feature type="signal peptide" evidence="1">
    <location>
        <begin position="1"/>
        <end position="21"/>
    </location>
</feature>
<keyword evidence="4" id="KW-1185">Reference proteome</keyword>
<comment type="caution">
    <text evidence="3">The sequence shown here is derived from an EMBL/GenBank/DDBJ whole genome shotgun (WGS) entry which is preliminary data.</text>
</comment>
<reference evidence="3 4" key="1">
    <citation type="journal article" date="2018" name="Sci. Rep.">
        <title>A novel species of the marine cyanobacterium Acaryochloris with a unique pigment content and lifestyle.</title>
        <authorList>
            <person name="Partensky F."/>
            <person name="Six C."/>
            <person name="Ratin M."/>
            <person name="Garczarek L."/>
            <person name="Vaulot D."/>
            <person name="Probert I."/>
            <person name="Calteau A."/>
            <person name="Gourvil P."/>
            <person name="Marie D."/>
            <person name="Grebert T."/>
            <person name="Bouchier C."/>
            <person name="Le Panse S."/>
            <person name="Gachenot M."/>
            <person name="Rodriguez F."/>
            <person name="Garrido J.L."/>
        </authorList>
    </citation>
    <scope>NUCLEOTIDE SEQUENCE [LARGE SCALE GENOMIC DNA]</scope>
    <source>
        <strain evidence="3 4">RCC1774</strain>
    </source>
</reference>
<evidence type="ECO:0000313" key="4">
    <source>
        <dbReference type="Proteomes" id="UP000248857"/>
    </source>
</evidence>
<organism evidence="3 4">
    <name type="scientific">Acaryochloris thomasi RCC1774</name>
    <dbReference type="NCBI Taxonomy" id="1764569"/>
    <lineage>
        <taxon>Bacteria</taxon>
        <taxon>Bacillati</taxon>
        <taxon>Cyanobacteriota</taxon>
        <taxon>Cyanophyceae</taxon>
        <taxon>Acaryochloridales</taxon>
        <taxon>Acaryochloridaceae</taxon>
        <taxon>Acaryochloris</taxon>
        <taxon>Acaryochloris thomasi</taxon>
    </lineage>
</organism>
<sequence length="212" mass="22226">MINSFTTLTASIALSSGIVLASIGQQAQAVSLSFSGSLATDDDVSLFNFTVSDRSQVTIETLSYGGSTLSDGTEAGGFDPILSLFDSSDSFIDFNDDSGFGQSDPVTGSASDSGLRPILDPGSYTVAVTQFRNFFNFSPDLTGNLSDGFSQQGQPNFTSIFGCDAGQFCDTNADSRTNKWVATVQVPEPSSIMASGLLLGLTLAARKKRQQS</sequence>
<dbReference type="InterPro" id="IPR013424">
    <property type="entry name" value="Ice-binding_C"/>
</dbReference>
<evidence type="ECO:0000259" key="2">
    <source>
        <dbReference type="Pfam" id="PF07589"/>
    </source>
</evidence>
<dbReference type="Gene3D" id="2.60.120.380">
    <property type="match status" value="1"/>
</dbReference>
<dbReference type="AlphaFoldDB" id="A0A2W1JEP7"/>
<dbReference type="Proteomes" id="UP000248857">
    <property type="component" value="Unassembled WGS sequence"/>
</dbReference>
<keyword evidence="1" id="KW-0732">Signal</keyword>
<dbReference type="OrthoDB" id="573277at2"/>
<dbReference type="RefSeq" id="WP_110987225.1">
    <property type="nucleotide sequence ID" value="NZ_CAWNWM010000011.1"/>
</dbReference>
<gene>
    <name evidence="3" type="ORF">C1752_03827</name>
</gene>
<feature type="domain" description="Ice-binding protein C-terminal" evidence="2">
    <location>
        <begin position="185"/>
        <end position="207"/>
    </location>
</feature>
<proteinExistence type="predicted"/>
<evidence type="ECO:0000313" key="3">
    <source>
        <dbReference type="EMBL" id="PZD72240.1"/>
    </source>
</evidence>